<dbReference type="Proteomes" id="UP000580839">
    <property type="component" value="Unassembled WGS sequence"/>
</dbReference>
<evidence type="ECO:0000313" key="3">
    <source>
        <dbReference type="Proteomes" id="UP000580839"/>
    </source>
</evidence>
<organism evidence="2 3">
    <name type="scientific">Eiseniibacteriota bacterium</name>
    <dbReference type="NCBI Taxonomy" id="2212470"/>
    <lineage>
        <taxon>Bacteria</taxon>
        <taxon>Candidatus Eiseniibacteriota</taxon>
    </lineage>
</organism>
<feature type="chain" id="PRO_5032349541" description="DUF5667 domain-containing protein" evidence="1">
    <location>
        <begin position="29"/>
        <end position="448"/>
    </location>
</feature>
<reference evidence="2 3" key="1">
    <citation type="submission" date="2020-04" db="EMBL/GenBank/DDBJ databases">
        <title>Metagenomic profiling of ammonia- and methane-oxidizing microorganisms in a Dutch drinking water treatment plant.</title>
        <authorList>
            <person name="Poghosyan L."/>
            <person name="Leucker S."/>
        </authorList>
    </citation>
    <scope>NUCLEOTIDE SEQUENCE [LARGE SCALE GENOMIC DNA]</scope>
    <source>
        <strain evidence="2">S-RSF-IL-03</strain>
    </source>
</reference>
<sequence length="448" mass="49919">MTFPRTFLAAGALAVLAMLGAATRPVHSGPLDASLAPFPPLRAPMPNYVGVRYYKFFPAANGINVEKAGSSAALNQWFNVADFHLKPVAFGRRWYNGEVATFRATVIDEGAQIVKLRESTTRDALMAFNQRYSGKLVEKLDEYRKKRIERAKADLGVAEAMKLVEAEVDQVGADSAVVRTAKAETELKDVTTQRQQILVKAKSSSWFPKVVSFAKTMKEMLKATSPTALLGVGIDLASSNAEEVMTLFVTEAYREELARLDEREEAITKAIAEAKDDAIKLRLSAAQKRLEAARIKLLQRGLERLVLAGTERMAISELALLEESDKQGMKLFQELSRYNSQLITQGRDLQRKGNDYLQTLDKSVFGRTPGILAWIDHDIKLVRDRRSGDNGEWLTVADETRNYFSKHADWYRMEHKMVADQLEAIGAGKHLALVDETVLGTLDKLGIR</sequence>
<gene>
    <name evidence="2" type="ORF">HOP12_07035</name>
</gene>
<comment type="caution">
    <text evidence="2">The sequence shown here is derived from an EMBL/GenBank/DDBJ whole genome shotgun (WGS) entry which is preliminary data.</text>
</comment>
<keyword evidence="1" id="KW-0732">Signal</keyword>
<evidence type="ECO:0000313" key="2">
    <source>
        <dbReference type="EMBL" id="NOT33908.1"/>
    </source>
</evidence>
<accession>A0A849SDW4</accession>
<proteinExistence type="predicted"/>
<evidence type="ECO:0000256" key="1">
    <source>
        <dbReference type="SAM" id="SignalP"/>
    </source>
</evidence>
<feature type="signal peptide" evidence="1">
    <location>
        <begin position="1"/>
        <end position="28"/>
    </location>
</feature>
<dbReference type="EMBL" id="JABFRW010000078">
    <property type="protein sequence ID" value="NOT33908.1"/>
    <property type="molecule type" value="Genomic_DNA"/>
</dbReference>
<dbReference type="AlphaFoldDB" id="A0A849SDW4"/>
<evidence type="ECO:0008006" key="4">
    <source>
        <dbReference type="Google" id="ProtNLM"/>
    </source>
</evidence>
<protein>
    <recommendedName>
        <fullName evidence="4">DUF5667 domain-containing protein</fullName>
    </recommendedName>
</protein>
<name>A0A849SDW4_UNCEI</name>